<evidence type="ECO:0000256" key="2">
    <source>
        <dbReference type="ARBA" id="ARBA00005700"/>
    </source>
</evidence>
<evidence type="ECO:0000259" key="13">
    <source>
        <dbReference type="PROSITE" id="PS50887"/>
    </source>
</evidence>
<keyword evidence="4" id="KW-0808">Transferase</keyword>
<dbReference type="PROSITE" id="PS50887">
    <property type="entry name" value="GGDEF"/>
    <property type="match status" value="1"/>
</dbReference>
<name>F2NNA3_MARHT</name>
<sequence>MPSAAPVLFLEKDMPDPVYEAALAGLLHDVGKLYQRAYWNHPPPELPDRTHTAYTAWFVQRHRQAFANAGLEPDRLAHDAAHHHLRTPKGYAPDTPLAWTVYYADNYAGQEDNEEPHTPTTPLTPVFQRVSLSGPPKASGLGYDLAPHTPNAAYPSAHPNVRPEAYAQLAERLDERMLELARQDADLKALLANLTAFLQEVAWCVPSNTQSEPDIALFDHLRLTAAISAALWAYHAETDGQVTPEGLEREVEAKFLLVLGDLGGIQQHIYRIQSAQTGTGGIAKRLRARSLEVALATEALAFDVLARVGLPPLNRVMSAGGRFYLLLPNTPTAHKALEAARAAWEAWALGEGATLVPHLAAHAFPPAGFRAFPEVLQAAHKALAQAKARPFATQLHTPYPFGEAALRPCAACGVRPAVRDEAGALCRGCQRDQEVGKRLPRETVIALFAERADYAFPGVPVALGKGGAYHLRAHPNPAPSATPFEVRPLLGHLPTVQDAQRALPEGTDYAAWLEQQGLAGEEDDPNEGLSPAPERPLTFGELAALSEGVPYLGVLMLDADRMGEVFSRGFAWAETDYATPSRIASLSRMLEQFFAVEVPNLIRHPERYAQRLGWGARATWKQRRYPLIYSVYAGGDDVFLLGPWDAVLEFALDLERLYRLYTQNPTFTLSGGFVLVRPKTPVPHLAASAHAAEKAAKHAGRDRLSVFGHPVRWADLGSLAERAEALAHRFEEGVPRGMAYRLLDLWRLWRRWDEAQDPEGLRYKPQLHYLFRREDLAAQRPFLEPLFNHQSLEMRHLPVWVQWATYKTRGK</sequence>
<keyword evidence="8" id="KW-0378">Hydrolase</keyword>
<dbReference type="InterPro" id="IPR043128">
    <property type="entry name" value="Rev_trsase/Diguanyl_cyclase"/>
</dbReference>
<dbReference type="NCBIfam" id="TIGR02578">
    <property type="entry name" value="cas_TM1811_Csm1"/>
    <property type="match status" value="1"/>
</dbReference>
<dbReference type="InterPro" id="IPR000160">
    <property type="entry name" value="GGDEF_dom"/>
</dbReference>
<evidence type="ECO:0000256" key="8">
    <source>
        <dbReference type="ARBA" id="ARBA00022801"/>
    </source>
</evidence>
<comment type="similarity">
    <text evidence="2">Belongs to the CRISPR-associated Cas10/Csm1 family.</text>
</comment>
<evidence type="ECO:0000256" key="12">
    <source>
        <dbReference type="ARBA" id="ARBA00032922"/>
    </source>
</evidence>
<dbReference type="InterPro" id="IPR054767">
    <property type="entry name" value="Cas10-Cmr2_palm2"/>
</dbReference>
<evidence type="ECO:0000256" key="10">
    <source>
        <dbReference type="ARBA" id="ARBA00022840"/>
    </source>
</evidence>
<evidence type="ECO:0000256" key="3">
    <source>
        <dbReference type="ARBA" id="ARBA00014333"/>
    </source>
</evidence>
<evidence type="ECO:0000313" key="14">
    <source>
        <dbReference type="EMBL" id="AEB10944.1"/>
    </source>
</evidence>
<evidence type="ECO:0000256" key="1">
    <source>
        <dbReference type="ARBA" id="ARBA00001968"/>
    </source>
</evidence>
<comment type="cofactor">
    <cofactor evidence="1">
        <name>a divalent metal cation</name>
        <dbReference type="ChEBI" id="CHEBI:60240"/>
    </cofactor>
</comment>
<dbReference type="Pfam" id="PF18211">
    <property type="entry name" value="Csm1_B"/>
    <property type="match status" value="1"/>
</dbReference>
<evidence type="ECO:0000256" key="9">
    <source>
        <dbReference type="ARBA" id="ARBA00022839"/>
    </source>
</evidence>
<evidence type="ECO:0000313" key="15">
    <source>
        <dbReference type="Proteomes" id="UP000007030"/>
    </source>
</evidence>
<dbReference type="GO" id="GO:0051607">
    <property type="term" value="P:defense response to virus"/>
    <property type="evidence" value="ECO:0007669"/>
    <property type="project" value="UniProtKB-KW"/>
</dbReference>
<gene>
    <name evidence="14" type="ordered locus">Marky_0181</name>
</gene>
<dbReference type="Pfam" id="PF01966">
    <property type="entry name" value="HD"/>
    <property type="match status" value="1"/>
</dbReference>
<dbReference type="SUPFAM" id="SSF109604">
    <property type="entry name" value="HD-domain/PDEase-like"/>
    <property type="match status" value="1"/>
</dbReference>
<protein>
    <recommendedName>
        <fullName evidence="3">CRISPR system single-strand-specific deoxyribonuclease Cas10/Csm1 (subtype III-A)</fullName>
    </recommendedName>
    <alternativeName>
        <fullName evidence="12">Cyclic oligoadenylate synthase</fullName>
    </alternativeName>
</protein>
<evidence type="ECO:0000256" key="5">
    <source>
        <dbReference type="ARBA" id="ARBA00022722"/>
    </source>
</evidence>
<dbReference type="Gene3D" id="1.10.3210.10">
    <property type="entry name" value="Hypothetical protein af1432"/>
    <property type="match status" value="1"/>
</dbReference>
<dbReference type="InterPro" id="IPR013408">
    <property type="entry name" value="Cas10/Csm1"/>
</dbReference>
<keyword evidence="7" id="KW-0255">Endonuclease</keyword>
<evidence type="ECO:0000256" key="7">
    <source>
        <dbReference type="ARBA" id="ARBA00022759"/>
    </source>
</evidence>
<keyword evidence="11" id="KW-0051">Antiviral defense</keyword>
<keyword evidence="9" id="KW-0269">Exonuclease</keyword>
<feature type="domain" description="GGDEF" evidence="13">
    <location>
        <begin position="550"/>
        <end position="709"/>
    </location>
</feature>
<dbReference type="GO" id="GO:0004527">
    <property type="term" value="F:exonuclease activity"/>
    <property type="evidence" value="ECO:0007669"/>
    <property type="project" value="UniProtKB-KW"/>
</dbReference>
<reference evidence="14 15" key="1">
    <citation type="journal article" date="2012" name="Stand. Genomic Sci.">
        <title>Complete genome sequence of the aerobic, heterotroph Marinithermus hydrothermalis type strain (T1(T)) from a deep-sea hydrothermal vent chimney.</title>
        <authorList>
            <person name="Copeland A."/>
            <person name="Gu W."/>
            <person name="Yasawong M."/>
            <person name="Lapidus A."/>
            <person name="Lucas S."/>
            <person name="Deshpande S."/>
            <person name="Pagani I."/>
            <person name="Tapia R."/>
            <person name="Cheng J.F."/>
            <person name="Goodwin L.A."/>
            <person name="Pitluck S."/>
            <person name="Liolios K."/>
            <person name="Ivanova N."/>
            <person name="Mavromatis K."/>
            <person name="Mikhailova N."/>
            <person name="Pati A."/>
            <person name="Chen A."/>
            <person name="Palaniappan K."/>
            <person name="Land M."/>
            <person name="Pan C."/>
            <person name="Brambilla E.M."/>
            <person name="Rohde M."/>
            <person name="Tindall B.J."/>
            <person name="Sikorski J."/>
            <person name="Goker M."/>
            <person name="Detter J.C."/>
            <person name="Bristow J."/>
            <person name="Eisen J.A."/>
            <person name="Markowitz V."/>
            <person name="Hugenholtz P."/>
            <person name="Kyrpides N.C."/>
            <person name="Klenk H.P."/>
            <person name="Woyke T."/>
        </authorList>
    </citation>
    <scope>NUCLEOTIDE SEQUENCE [LARGE SCALE GENOMIC DNA]</scope>
    <source>
        <strain evidence="15">DSM 14884 / JCM 11576 / T1</strain>
    </source>
</reference>
<dbReference type="GO" id="GO:0004519">
    <property type="term" value="F:endonuclease activity"/>
    <property type="evidence" value="ECO:0007669"/>
    <property type="project" value="UniProtKB-KW"/>
</dbReference>
<keyword evidence="15" id="KW-1185">Reference proteome</keyword>
<dbReference type="HOGENOM" id="CLU_017487_0_0_0"/>
<dbReference type="STRING" id="869210.Marky_0181"/>
<dbReference type="InterPro" id="IPR041062">
    <property type="entry name" value="Csm1_B"/>
</dbReference>
<dbReference type="GO" id="GO:0005524">
    <property type="term" value="F:ATP binding"/>
    <property type="evidence" value="ECO:0007669"/>
    <property type="project" value="UniProtKB-KW"/>
</dbReference>
<dbReference type="EMBL" id="CP002630">
    <property type="protein sequence ID" value="AEB10944.1"/>
    <property type="molecule type" value="Genomic_DNA"/>
</dbReference>
<organism evidence="14 15">
    <name type="scientific">Marinithermus hydrothermalis (strain DSM 14884 / JCM 11576 / T1)</name>
    <dbReference type="NCBI Taxonomy" id="869210"/>
    <lineage>
        <taxon>Bacteria</taxon>
        <taxon>Thermotogati</taxon>
        <taxon>Deinococcota</taxon>
        <taxon>Deinococci</taxon>
        <taxon>Thermales</taxon>
        <taxon>Thermaceae</taxon>
        <taxon>Marinithermus</taxon>
    </lineage>
</organism>
<dbReference type="InterPro" id="IPR006674">
    <property type="entry name" value="HD_domain"/>
</dbReference>
<dbReference type="Pfam" id="PF22335">
    <property type="entry name" value="Cas10-Cmr2_palm2"/>
    <property type="match status" value="1"/>
</dbReference>
<keyword evidence="10" id="KW-0067">ATP-binding</keyword>
<dbReference type="Proteomes" id="UP000007030">
    <property type="component" value="Chromosome"/>
</dbReference>
<dbReference type="Gene3D" id="3.30.70.270">
    <property type="match status" value="1"/>
</dbReference>
<dbReference type="AlphaFoldDB" id="F2NNA3"/>
<keyword evidence="5" id="KW-0540">Nuclease</keyword>
<dbReference type="PANTHER" id="PTHR36528:SF1">
    <property type="entry name" value="CRISPR SYSTEM SINGLE-STRAND-SPECIFIC DEOXYRIBONUCLEASE CAS10_CSM1 (SUBTYPE III-A)"/>
    <property type="match status" value="1"/>
</dbReference>
<dbReference type="InterPro" id="IPR052117">
    <property type="entry name" value="Cas10/Csm1_subtype-III-A"/>
</dbReference>
<evidence type="ECO:0000256" key="6">
    <source>
        <dbReference type="ARBA" id="ARBA00022741"/>
    </source>
</evidence>
<proteinExistence type="inferred from homology"/>
<accession>F2NNA3</accession>
<dbReference type="GO" id="GO:0016740">
    <property type="term" value="F:transferase activity"/>
    <property type="evidence" value="ECO:0007669"/>
    <property type="project" value="UniProtKB-KW"/>
</dbReference>
<keyword evidence="6" id="KW-0547">Nucleotide-binding</keyword>
<dbReference type="KEGG" id="mhd:Marky_0181"/>
<evidence type="ECO:0000256" key="11">
    <source>
        <dbReference type="ARBA" id="ARBA00023118"/>
    </source>
</evidence>
<evidence type="ECO:0000256" key="4">
    <source>
        <dbReference type="ARBA" id="ARBA00022679"/>
    </source>
</evidence>
<dbReference type="PANTHER" id="PTHR36528">
    <property type="entry name" value="CRISPR SYSTEM SINGLE-STRAND-SPECIFIC DEOXYRIBONUCLEASE CAS10/CSM1 (SUBTYPE III-A)"/>
    <property type="match status" value="1"/>
</dbReference>
<dbReference type="eggNOG" id="COG1353">
    <property type="taxonomic scope" value="Bacteria"/>
</dbReference>